<comment type="caution">
    <text evidence="3">The sequence shown here is derived from an EMBL/GenBank/DDBJ whole genome shotgun (WGS) entry which is preliminary data.</text>
</comment>
<evidence type="ECO:0000313" key="3">
    <source>
        <dbReference type="EMBL" id="CAI8018418.1"/>
    </source>
</evidence>
<keyword evidence="1" id="KW-1133">Transmembrane helix</keyword>
<evidence type="ECO:0000313" key="4">
    <source>
        <dbReference type="Proteomes" id="UP001174909"/>
    </source>
</evidence>
<dbReference type="PANTHER" id="PTHR36435:SF1">
    <property type="entry name" value="CAAX AMINO TERMINAL PROTEASE FAMILY PROTEIN"/>
    <property type="match status" value="1"/>
</dbReference>
<reference evidence="3" key="1">
    <citation type="submission" date="2023-03" db="EMBL/GenBank/DDBJ databases">
        <authorList>
            <person name="Steffen K."/>
            <person name="Cardenas P."/>
        </authorList>
    </citation>
    <scope>NUCLEOTIDE SEQUENCE</scope>
</reference>
<dbReference type="GO" id="GO:0080120">
    <property type="term" value="P:CAAX-box protein maturation"/>
    <property type="evidence" value="ECO:0007669"/>
    <property type="project" value="UniProtKB-ARBA"/>
</dbReference>
<dbReference type="InterPro" id="IPR003675">
    <property type="entry name" value="Rce1/LyrA-like_dom"/>
</dbReference>
<organism evidence="3 4">
    <name type="scientific">Geodia barretti</name>
    <name type="common">Barrett's horny sponge</name>
    <dbReference type="NCBI Taxonomy" id="519541"/>
    <lineage>
        <taxon>Eukaryota</taxon>
        <taxon>Metazoa</taxon>
        <taxon>Porifera</taxon>
        <taxon>Demospongiae</taxon>
        <taxon>Heteroscleromorpha</taxon>
        <taxon>Tetractinellida</taxon>
        <taxon>Astrophorina</taxon>
        <taxon>Geodiidae</taxon>
        <taxon>Geodia</taxon>
    </lineage>
</organism>
<feature type="transmembrane region" description="Helical" evidence="1">
    <location>
        <begin position="104"/>
        <end position="124"/>
    </location>
</feature>
<feature type="transmembrane region" description="Helical" evidence="1">
    <location>
        <begin position="67"/>
        <end position="92"/>
    </location>
</feature>
<feature type="transmembrane region" description="Helical" evidence="1">
    <location>
        <begin position="145"/>
        <end position="178"/>
    </location>
</feature>
<sequence length="207" mass="21591">MVLVPTAVLIASVALVIPLAIAAVVSATALGLLQVALVWLLGIRAWPPPLSLVGFTAPGTSRFLTVLLCLAAVICSLGFAQLYTMTAIALGWDFLMPPELPAGLLLPGGFVVVSALALAVWTPIAEEAFFRGFVLRGMANRWGFAPALVVSAAVFAALHLSPALLLPVFVTGLLLGFLYLRTGSLWPCIAVHAAQNLVAVLTAWLAL</sequence>
<dbReference type="InterPro" id="IPR052710">
    <property type="entry name" value="CAAX_protease"/>
</dbReference>
<gene>
    <name evidence="3" type="ORF">GBAR_LOCUS11175</name>
</gene>
<feature type="domain" description="CAAX prenyl protease 2/Lysostaphin resistance protein A-like" evidence="2">
    <location>
        <begin position="111"/>
        <end position="198"/>
    </location>
</feature>
<dbReference type="GO" id="GO:0004175">
    <property type="term" value="F:endopeptidase activity"/>
    <property type="evidence" value="ECO:0007669"/>
    <property type="project" value="UniProtKB-ARBA"/>
</dbReference>
<keyword evidence="1" id="KW-0472">Membrane</keyword>
<dbReference type="AlphaFoldDB" id="A0AA35RVD0"/>
<dbReference type="Pfam" id="PF02517">
    <property type="entry name" value="Rce1-like"/>
    <property type="match status" value="1"/>
</dbReference>
<protein>
    <recommendedName>
        <fullName evidence="2">CAAX prenyl protease 2/Lysostaphin resistance protein A-like domain-containing protein</fullName>
    </recommendedName>
</protein>
<evidence type="ECO:0000259" key="2">
    <source>
        <dbReference type="Pfam" id="PF02517"/>
    </source>
</evidence>
<proteinExistence type="predicted"/>
<feature type="transmembrane region" description="Helical" evidence="1">
    <location>
        <begin position="32"/>
        <end position="55"/>
    </location>
</feature>
<dbReference type="Proteomes" id="UP001174909">
    <property type="component" value="Unassembled WGS sequence"/>
</dbReference>
<dbReference type="EMBL" id="CASHTH010001687">
    <property type="protein sequence ID" value="CAI8018418.1"/>
    <property type="molecule type" value="Genomic_DNA"/>
</dbReference>
<evidence type="ECO:0000256" key="1">
    <source>
        <dbReference type="SAM" id="Phobius"/>
    </source>
</evidence>
<keyword evidence="1" id="KW-0812">Transmembrane</keyword>
<name>A0AA35RVD0_GEOBA</name>
<dbReference type="PANTHER" id="PTHR36435">
    <property type="entry name" value="SLR1288 PROTEIN"/>
    <property type="match status" value="1"/>
</dbReference>
<keyword evidence="4" id="KW-1185">Reference proteome</keyword>
<accession>A0AA35RVD0</accession>